<dbReference type="PROSITE" id="PS50994">
    <property type="entry name" value="INTEGRASE"/>
    <property type="match status" value="1"/>
</dbReference>
<dbReference type="InterPro" id="IPR001584">
    <property type="entry name" value="Integrase_cat-core"/>
</dbReference>
<sequence>MSVNVRKRSPTAGHLPGYFEIDFVPHCGGGKVDSELMHTLVMTDIATGWTECLVMPFRRGAFVLEHIRQVHVALPFPLRGPDCDDDSAFMNETVCDFCKPTGIELTRSRAYKKNDEAWV</sequence>
<organism evidence="2 3">
    <name type="scientific">Paraburkholderia youngii</name>
    <dbReference type="NCBI Taxonomy" id="2782701"/>
    <lineage>
        <taxon>Bacteria</taxon>
        <taxon>Pseudomonadati</taxon>
        <taxon>Pseudomonadota</taxon>
        <taxon>Betaproteobacteria</taxon>
        <taxon>Burkholderiales</taxon>
        <taxon>Burkholderiaceae</taxon>
        <taxon>Paraburkholderia</taxon>
    </lineage>
</organism>
<dbReference type="SUPFAM" id="SSF53098">
    <property type="entry name" value="Ribonuclease H-like"/>
    <property type="match status" value="1"/>
</dbReference>
<dbReference type="InterPro" id="IPR036397">
    <property type="entry name" value="RNaseH_sf"/>
</dbReference>
<dbReference type="Proteomes" id="UP000821598">
    <property type="component" value="Unassembled WGS sequence"/>
</dbReference>
<proteinExistence type="predicted"/>
<evidence type="ECO:0000313" key="3">
    <source>
        <dbReference type="Proteomes" id="UP000821598"/>
    </source>
</evidence>
<evidence type="ECO:0000313" key="2">
    <source>
        <dbReference type="EMBL" id="NVI09715.1"/>
    </source>
</evidence>
<feature type="domain" description="Integrase catalytic" evidence="1">
    <location>
        <begin position="12"/>
        <end position="119"/>
    </location>
</feature>
<dbReference type="InterPro" id="IPR012337">
    <property type="entry name" value="RNaseH-like_sf"/>
</dbReference>
<name>A0ABX2NZW7_9BURK</name>
<comment type="caution">
    <text evidence="2">The sequence shown here is derived from an EMBL/GenBank/DDBJ whole genome shotgun (WGS) entry which is preliminary data.</text>
</comment>
<reference evidence="2 3" key="1">
    <citation type="submission" date="2019-08" db="EMBL/GenBank/DDBJ databases">
        <title>Paraburkholderia simonii sp. nov. and P. youngii sp. nov. Brazilian and Mexican Mimosa-associated rhizobia.</title>
        <authorList>
            <person name="Mavima L."/>
            <person name="Beukes C.W."/>
            <person name="Palmer M."/>
            <person name="De Meyer S.E."/>
            <person name="James E.K."/>
            <person name="Maluk M."/>
            <person name="Avontuur J.R."/>
            <person name="Chan W.Y."/>
            <person name="Venter S.N."/>
            <person name="Steenkamp E.T."/>
        </authorList>
    </citation>
    <scope>NUCLEOTIDE SEQUENCE [LARGE SCALE GENOMIC DNA]</scope>
    <source>
        <strain evidence="2 3">JPY454</strain>
    </source>
</reference>
<accession>A0ABX2NZW7</accession>
<protein>
    <submittedName>
        <fullName evidence="2">Transposase family protein</fullName>
    </submittedName>
</protein>
<dbReference type="Gene3D" id="3.30.420.10">
    <property type="entry name" value="Ribonuclease H-like superfamily/Ribonuclease H"/>
    <property type="match status" value="1"/>
</dbReference>
<dbReference type="EMBL" id="VOMC01000121">
    <property type="protein sequence ID" value="NVI09715.1"/>
    <property type="molecule type" value="Genomic_DNA"/>
</dbReference>
<keyword evidence="3" id="KW-1185">Reference proteome</keyword>
<evidence type="ECO:0000259" key="1">
    <source>
        <dbReference type="PROSITE" id="PS50994"/>
    </source>
</evidence>
<gene>
    <name evidence="2" type="ORF">FSB64_40350</name>
</gene>